<feature type="region of interest" description="Disordered" evidence="1">
    <location>
        <begin position="23"/>
        <end position="64"/>
    </location>
</feature>
<evidence type="ECO:0000256" key="2">
    <source>
        <dbReference type="SAM" id="SignalP"/>
    </source>
</evidence>
<feature type="chain" id="PRO_5008147474" evidence="2">
    <location>
        <begin position="27"/>
        <end position="84"/>
    </location>
</feature>
<proteinExistence type="predicted"/>
<evidence type="ECO:0000313" key="3">
    <source>
        <dbReference type="Proteomes" id="UP000050741"/>
    </source>
</evidence>
<protein>
    <submittedName>
        <fullName evidence="4">Secreted protein</fullName>
    </submittedName>
</protein>
<evidence type="ECO:0000256" key="1">
    <source>
        <dbReference type="SAM" id="MobiDB-lite"/>
    </source>
</evidence>
<reference evidence="3" key="1">
    <citation type="submission" date="2014-05" db="EMBL/GenBank/DDBJ databases">
        <title>The genome and life-stage specific transcriptomes of Globodera pallida elucidate key aspects of plant parasitism by a cyst nematode.</title>
        <authorList>
            <person name="Cotton J.A."/>
            <person name="Lilley C.J."/>
            <person name="Jones L.M."/>
            <person name="Kikuchi T."/>
            <person name="Reid A.J."/>
            <person name="Thorpe P."/>
            <person name="Tsai I.J."/>
            <person name="Beasley H."/>
            <person name="Blok V."/>
            <person name="Cock P.J.A."/>
            <person name="Van den Akker S.E."/>
            <person name="Holroyd N."/>
            <person name="Hunt M."/>
            <person name="Mantelin S."/>
            <person name="Naghra H."/>
            <person name="Pain A."/>
            <person name="Palomares-Rius J.E."/>
            <person name="Zarowiecki M."/>
            <person name="Berriman M."/>
            <person name="Jones J.T."/>
            <person name="Urwin P.E."/>
        </authorList>
    </citation>
    <scope>NUCLEOTIDE SEQUENCE [LARGE SCALE GENOMIC DNA]</scope>
    <source>
        <strain evidence="3">Lindley</strain>
    </source>
</reference>
<keyword evidence="3" id="KW-1185">Reference proteome</keyword>
<evidence type="ECO:0000313" key="4">
    <source>
        <dbReference type="WBParaSite" id="GPLIN_001113900"/>
    </source>
</evidence>
<keyword evidence="2" id="KW-0732">Signal</keyword>
<feature type="signal peptide" evidence="2">
    <location>
        <begin position="1"/>
        <end position="26"/>
    </location>
</feature>
<dbReference type="AlphaFoldDB" id="A0A183CE35"/>
<organism evidence="3 4">
    <name type="scientific">Globodera pallida</name>
    <name type="common">Potato cyst nematode worm</name>
    <name type="synonym">Heterodera pallida</name>
    <dbReference type="NCBI Taxonomy" id="36090"/>
    <lineage>
        <taxon>Eukaryota</taxon>
        <taxon>Metazoa</taxon>
        <taxon>Ecdysozoa</taxon>
        <taxon>Nematoda</taxon>
        <taxon>Chromadorea</taxon>
        <taxon>Rhabditida</taxon>
        <taxon>Tylenchina</taxon>
        <taxon>Tylenchomorpha</taxon>
        <taxon>Tylenchoidea</taxon>
        <taxon>Heteroderidae</taxon>
        <taxon>Heteroderinae</taxon>
        <taxon>Globodera</taxon>
    </lineage>
</organism>
<dbReference type="Proteomes" id="UP000050741">
    <property type="component" value="Unassembled WGS sequence"/>
</dbReference>
<reference evidence="4" key="2">
    <citation type="submission" date="2016-06" db="UniProtKB">
        <authorList>
            <consortium name="WormBaseParasite"/>
        </authorList>
    </citation>
    <scope>IDENTIFICATION</scope>
</reference>
<dbReference type="WBParaSite" id="GPLIN_001113900">
    <property type="protein sequence ID" value="GPLIN_001113900"/>
    <property type="gene ID" value="GPLIN_001113900"/>
</dbReference>
<name>A0A183CE35_GLOPA</name>
<sequence>MRRKNACGGGWWLVEVVLAGMVPIDGHPNKNTTDSASERDDGEEDGGAVYQPLSTTQHPTGNGAWAAAFGEDEASLSSQDSAFI</sequence>
<accession>A0A183CE35</accession>